<dbReference type="EMBL" id="JALXMO010000016">
    <property type="protein sequence ID" value="MCT1607156.1"/>
    <property type="molecule type" value="Genomic_DNA"/>
</dbReference>
<organism evidence="1 2">
    <name type="scientific">Nesterenkonia massiliensis</name>
    <dbReference type="NCBI Taxonomy" id="1232429"/>
    <lineage>
        <taxon>Bacteria</taxon>
        <taxon>Bacillati</taxon>
        <taxon>Actinomycetota</taxon>
        <taxon>Actinomycetes</taxon>
        <taxon>Micrococcales</taxon>
        <taxon>Micrococcaceae</taxon>
        <taxon>Nesterenkonia</taxon>
    </lineage>
</organism>
<keyword evidence="2" id="KW-1185">Reference proteome</keyword>
<name>A0ABT2HR52_9MICC</name>
<comment type="caution">
    <text evidence="1">The sequence shown here is derived from an EMBL/GenBank/DDBJ whole genome shotgun (WGS) entry which is preliminary data.</text>
</comment>
<gene>
    <name evidence="1" type="ORF">M3B43_07415</name>
</gene>
<sequence length="201" mass="21502">MSATDHVLVGAPERSEDPDVVGYAYRLPLTAALPTSTTTPLPASAEDLGFVSEDGLTISTDRTVEIIRDWNLDDVRALLTEHGATVSFTLINWSIEALRAFFGPENVTETADEIVVRINARAIGDSGWVFNMKDLDRKRRVVIPRGSLASQGEITLVKGEQTPLQIELTPLVDGHGEKIYIYTQKAGSSSGTGSGSGSGSA</sequence>
<evidence type="ECO:0000313" key="1">
    <source>
        <dbReference type="EMBL" id="MCT1607156.1"/>
    </source>
</evidence>
<evidence type="ECO:0008006" key="3">
    <source>
        <dbReference type="Google" id="ProtNLM"/>
    </source>
</evidence>
<dbReference type="RefSeq" id="WP_260073162.1">
    <property type="nucleotide sequence ID" value="NZ_JALXMO010000016.1"/>
</dbReference>
<dbReference type="Pfam" id="PF25681">
    <property type="entry name" value="Phage_TTP_17"/>
    <property type="match status" value="1"/>
</dbReference>
<accession>A0ABT2HR52</accession>
<reference evidence="1 2" key="1">
    <citation type="submission" date="2022-04" db="EMBL/GenBank/DDBJ databases">
        <title>Human microbiome associated bacterial genomes.</title>
        <authorList>
            <person name="Sandstrom S."/>
            <person name="Salamzade R."/>
            <person name="Kalan L.R."/>
        </authorList>
    </citation>
    <scope>NUCLEOTIDE SEQUENCE [LARGE SCALE GENOMIC DNA]</scope>
    <source>
        <strain evidence="2">p3-SID767</strain>
    </source>
</reference>
<dbReference type="InterPro" id="IPR058154">
    <property type="entry name" value="Bxb1_TTP-like"/>
</dbReference>
<proteinExistence type="predicted"/>
<dbReference type="Proteomes" id="UP001205046">
    <property type="component" value="Unassembled WGS sequence"/>
</dbReference>
<evidence type="ECO:0000313" key="2">
    <source>
        <dbReference type="Proteomes" id="UP001205046"/>
    </source>
</evidence>
<protein>
    <recommendedName>
        <fullName evidence="3">Major tail protein</fullName>
    </recommendedName>
</protein>